<organism evidence="2 3">
    <name type="scientific">Enterococcus phage 9184</name>
    <dbReference type="NCBI Taxonomy" id="2763103"/>
    <lineage>
        <taxon>Viruses</taxon>
        <taxon>Duplodnaviria</taxon>
        <taxon>Heunggongvirae</taxon>
        <taxon>Uroviricota</taxon>
        <taxon>Caudoviricetes</taxon>
        <taxon>Thiercelinvirus</taxon>
        <taxon>Thiercelinvirus v9184</taxon>
    </lineage>
</organism>
<evidence type="ECO:0000313" key="3">
    <source>
        <dbReference type="Proteomes" id="UP000593991"/>
    </source>
</evidence>
<name>A0A7L8ZJJ1_9CAUD</name>
<evidence type="ECO:0000256" key="1">
    <source>
        <dbReference type="SAM" id="Phobius"/>
    </source>
</evidence>
<keyword evidence="1" id="KW-0812">Transmembrane</keyword>
<keyword evidence="3" id="KW-1185">Reference proteome</keyword>
<gene>
    <name evidence="2" type="ORF">phi9184_ORF061</name>
</gene>
<keyword evidence="1" id="KW-0472">Membrane</keyword>
<reference evidence="2 3" key="1">
    <citation type="submission" date="2020-08" db="EMBL/GenBank/DDBJ databases">
        <authorList>
            <person name="Canfield G.S."/>
            <person name="Duerkop B.A."/>
        </authorList>
    </citation>
    <scope>NUCLEOTIDE SEQUENCE [LARGE SCALE GENOMIC DNA]</scope>
</reference>
<evidence type="ECO:0000313" key="2">
    <source>
        <dbReference type="EMBL" id="QOI68880.1"/>
    </source>
</evidence>
<sequence length="60" mass="6907">MLTKPQKILLSFLHALATLGVIYFAYQLVMYLYSIFGIMSLLCLAGFIILWLIVYIIFSN</sequence>
<dbReference type="Proteomes" id="UP000593991">
    <property type="component" value="Segment"/>
</dbReference>
<feature type="transmembrane region" description="Helical" evidence="1">
    <location>
        <begin position="32"/>
        <end position="58"/>
    </location>
</feature>
<proteinExistence type="predicted"/>
<feature type="transmembrane region" description="Helical" evidence="1">
    <location>
        <begin position="7"/>
        <end position="26"/>
    </location>
</feature>
<accession>A0A7L8ZJJ1</accession>
<keyword evidence="1" id="KW-1133">Transmembrane helix</keyword>
<dbReference type="EMBL" id="MT939242">
    <property type="protein sequence ID" value="QOI68880.1"/>
    <property type="molecule type" value="Genomic_DNA"/>
</dbReference>
<protein>
    <submittedName>
        <fullName evidence="2">Uncharacterized protein</fullName>
    </submittedName>
</protein>